<reference evidence="4 5" key="1">
    <citation type="submission" date="2020-05" db="EMBL/GenBank/DDBJ databases">
        <title>Vigna angularis (adzuki bean) Var. LongXiaoDou No. 4 denovo assembly.</title>
        <authorList>
            <person name="Xiang H."/>
        </authorList>
    </citation>
    <scope>NUCLEOTIDE SEQUENCE [LARGE SCALE GENOMIC DNA]</scope>
    <source>
        <tissue evidence="4">Leaf</tissue>
    </source>
</reference>
<accession>A0A8T0K460</accession>
<dbReference type="InterPro" id="IPR026057">
    <property type="entry name" value="TBL_C"/>
</dbReference>
<dbReference type="PANTHER" id="PTHR32285">
    <property type="entry name" value="PROTEIN TRICHOME BIREFRINGENCE-LIKE 9-RELATED"/>
    <property type="match status" value="1"/>
</dbReference>
<proteinExistence type="inferred from homology"/>
<comment type="caution">
    <text evidence="4">The sequence shown here is derived from an EMBL/GenBank/DDBJ whole genome shotgun (WGS) entry which is preliminary data.</text>
</comment>
<dbReference type="Pfam" id="PF13839">
    <property type="entry name" value="PC-Esterase"/>
    <property type="match status" value="1"/>
</dbReference>
<keyword evidence="2" id="KW-0732">Signal</keyword>
<dbReference type="GO" id="GO:0016020">
    <property type="term" value="C:membrane"/>
    <property type="evidence" value="ECO:0007669"/>
    <property type="project" value="UniProtKB-SubCell"/>
</dbReference>
<dbReference type="InterPro" id="IPR029962">
    <property type="entry name" value="TBL"/>
</dbReference>
<dbReference type="GO" id="GO:0005794">
    <property type="term" value="C:Golgi apparatus"/>
    <property type="evidence" value="ECO:0007669"/>
    <property type="project" value="TreeGrafter"/>
</dbReference>
<dbReference type="GO" id="GO:0016413">
    <property type="term" value="F:O-acetyltransferase activity"/>
    <property type="evidence" value="ECO:0007669"/>
    <property type="project" value="InterPro"/>
</dbReference>
<evidence type="ECO:0000256" key="1">
    <source>
        <dbReference type="ARBA" id="ARBA00007727"/>
    </source>
</evidence>
<comment type="similarity">
    <text evidence="1">Belongs to the PC-esterase family. TBL subfamily.</text>
</comment>
<dbReference type="Proteomes" id="UP000743370">
    <property type="component" value="Unassembled WGS sequence"/>
</dbReference>
<name>A0A8T0K460_PHAAN</name>
<organism evidence="4 5">
    <name type="scientific">Phaseolus angularis</name>
    <name type="common">Azuki bean</name>
    <name type="synonym">Vigna angularis</name>
    <dbReference type="NCBI Taxonomy" id="3914"/>
    <lineage>
        <taxon>Eukaryota</taxon>
        <taxon>Viridiplantae</taxon>
        <taxon>Streptophyta</taxon>
        <taxon>Embryophyta</taxon>
        <taxon>Tracheophyta</taxon>
        <taxon>Spermatophyta</taxon>
        <taxon>Magnoliopsida</taxon>
        <taxon>eudicotyledons</taxon>
        <taxon>Gunneridae</taxon>
        <taxon>Pentapetalae</taxon>
        <taxon>rosids</taxon>
        <taxon>fabids</taxon>
        <taxon>Fabales</taxon>
        <taxon>Fabaceae</taxon>
        <taxon>Papilionoideae</taxon>
        <taxon>50 kb inversion clade</taxon>
        <taxon>NPAAA clade</taxon>
        <taxon>indigoferoid/millettioid clade</taxon>
        <taxon>Phaseoleae</taxon>
        <taxon>Vigna</taxon>
    </lineage>
</organism>
<feature type="domain" description="Trichome birefringence-like C-terminal" evidence="3">
    <location>
        <begin position="80"/>
        <end position="290"/>
    </location>
</feature>
<dbReference type="PANTHER" id="PTHR32285:SF149">
    <property type="entry name" value="TRICHOME BIREFRINGENCE-LIKE N-TERMINAL DOMAIN-CONTAINING PROTEIN"/>
    <property type="match status" value="1"/>
</dbReference>
<protein>
    <submittedName>
        <fullName evidence="4">Protein trichome birefringence-like 43</fullName>
    </submittedName>
</protein>
<evidence type="ECO:0000259" key="3">
    <source>
        <dbReference type="Pfam" id="PF13839"/>
    </source>
</evidence>
<feature type="signal peptide" evidence="2">
    <location>
        <begin position="1"/>
        <end position="18"/>
    </location>
</feature>
<evidence type="ECO:0000313" key="5">
    <source>
        <dbReference type="Proteomes" id="UP000743370"/>
    </source>
</evidence>
<dbReference type="EMBL" id="JABFOF010000007">
    <property type="protein sequence ID" value="KAG2390873.1"/>
    <property type="molecule type" value="Genomic_DNA"/>
</dbReference>
<evidence type="ECO:0000256" key="2">
    <source>
        <dbReference type="SAM" id="SignalP"/>
    </source>
</evidence>
<feature type="chain" id="PRO_5035746535" evidence="2">
    <location>
        <begin position="19"/>
        <end position="295"/>
    </location>
</feature>
<sequence length="295" mass="33852">MAILIVLLIVLLVHLHGGAHHKEPRGITAAKKGCDLSQGNWVADESYPLYNSSQCPFILKEFDCIRNGRPDKNYVKYRWQPKNCNLPRYDVKVMLSRNAFLVDIESESIGRVLKLDSIGDGKRWKGNDILIFDSWHWWLHIGRKQPWDFIREGNHTYKDMDRLVAYEKGLKTWAKWVEDNVNPKKTRVFFQGVSPDHLNGGKWGETKERFCEGQMVPVSGSKYSHPAEIVLQKVLGSMSKRVNLLNITALSQMRKDGHPSVYGFGGKRSMDCSHWCLPGVPDTWNLLLYASLIQN</sequence>
<dbReference type="AlphaFoldDB" id="A0A8T0K460"/>
<evidence type="ECO:0000313" key="4">
    <source>
        <dbReference type="EMBL" id="KAG2390873.1"/>
    </source>
</evidence>
<gene>
    <name evidence="4" type="ORF">HKW66_Vig0133660</name>
</gene>